<dbReference type="AlphaFoldDB" id="A0A0R2BL78"/>
<dbReference type="Proteomes" id="UP000051576">
    <property type="component" value="Unassembled WGS sequence"/>
</dbReference>
<evidence type="ECO:0000313" key="2">
    <source>
        <dbReference type="Proteomes" id="UP000051576"/>
    </source>
</evidence>
<proteinExistence type="predicted"/>
<gene>
    <name evidence="1" type="ORF">FD21_GL000981</name>
</gene>
<name>A0A0R2BL78_9LACO</name>
<dbReference type="eggNOG" id="COG0514">
    <property type="taxonomic scope" value="Bacteria"/>
</dbReference>
<dbReference type="PATRIC" id="fig|1133569.4.peg.1100"/>
<organism evidence="1 2">
    <name type="scientific">Liquorilactobacillus vini DSM 20605</name>
    <dbReference type="NCBI Taxonomy" id="1133569"/>
    <lineage>
        <taxon>Bacteria</taxon>
        <taxon>Bacillati</taxon>
        <taxon>Bacillota</taxon>
        <taxon>Bacilli</taxon>
        <taxon>Lactobacillales</taxon>
        <taxon>Lactobacillaceae</taxon>
        <taxon>Liquorilactobacillus</taxon>
    </lineage>
</organism>
<reference evidence="1 2" key="1">
    <citation type="journal article" date="2015" name="Genome Announc.">
        <title>Expanding the biotechnology potential of lactobacilli through comparative genomics of 213 strains and associated genera.</title>
        <authorList>
            <person name="Sun Z."/>
            <person name="Harris H.M."/>
            <person name="McCann A."/>
            <person name="Guo C."/>
            <person name="Argimon S."/>
            <person name="Zhang W."/>
            <person name="Yang X."/>
            <person name="Jeffery I.B."/>
            <person name="Cooney J.C."/>
            <person name="Kagawa T.F."/>
            <person name="Liu W."/>
            <person name="Song Y."/>
            <person name="Salvetti E."/>
            <person name="Wrobel A."/>
            <person name="Rasinkangas P."/>
            <person name="Parkhill J."/>
            <person name="Rea M.C."/>
            <person name="O'Sullivan O."/>
            <person name="Ritari J."/>
            <person name="Douillard F.P."/>
            <person name="Paul Ross R."/>
            <person name="Yang R."/>
            <person name="Briner A.E."/>
            <person name="Felis G.E."/>
            <person name="de Vos W.M."/>
            <person name="Barrangou R."/>
            <person name="Klaenhammer T.R."/>
            <person name="Caufield P.W."/>
            <person name="Cui Y."/>
            <person name="Zhang H."/>
            <person name="O'Toole P.W."/>
        </authorList>
    </citation>
    <scope>NUCLEOTIDE SEQUENCE [LARGE SCALE GENOMIC DNA]</scope>
    <source>
        <strain evidence="1 2">DSM 20605</strain>
    </source>
</reference>
<evidence type="ECO:0000313" key="1">
    <source>
        <dbReference type="EMBL" id="KRM80280.1"/>
    </source>
</evidence>
<dbReference type="EMBL" id="AYYX01000260">
    <property type="protein sequence ID" value="KRM80280.1"/>
    <property type="molecule type" value="Genomic_DNA"/>
</dbReference>
<protein>
    <submittedName>
        <fullName evidence="1">Uncharacterized protein</fullName>
    </submittedName>
</protein>
<keyword evidence="2" id="KW-1185">Reference proteome</keyword>
<sequence length="80" mass="9358">MASLKDYLVYQGCRRKFICSYFDEDISQLKHDQDCCQLPEDDLPLQRLGLEKGSVCQKRMPQLTPFKVQLKKLFANWSGN</sequence>
<comment type="caution">
    <text evidence="1">The sequence shown here is derived from an EMBL/GenBank/DDBJ whole genome shotgun (WGS) entry which is preliminary data.</text>
</comment>
<accession>A0A0R2BL78</accession>